<evidence type="ECO:0000256" key="2">
    <source>
        <dbReference type="SAM" id="SignalP"/>
    </source>
</evidence>
<sequence>MKFASVLSILAVLLFALVIAGAGANAEVRGASEALPLRRASHAMGGRRLNFLPLLKKKEPEIVLPKKIPVKKFPIKKQQQAVAAPPPPAAVSGTAASGAAVGVTVGRR</sequence>
<evidence type="ECO:0000313" key="3">
    <source>
        <dbReference type="EMBL" id="CAK0782463.1"/>
    </source>
</evidence>
<evidence type="ECO:0000313" key="4">
    <source>
        <dbReference type="Proteomes" id="UP001314263"/>
    </source>
</evidence>
<proteinExistence type="predicted"/>
<feature type="compositionally biased region" description="Low complexity" evidence="1">
    <location>
        <begin position="90"/>
        <end position="108"/>
    </location>
</feature>
<organism evidence="3 4">
    <name type="scientific">Coccomyxa viridis</name>
    <dbReference type="NCBI Taxonomy" id="1274662"/>
    <lineage>
        <taxon>Eukaryota</taxon>
        <taxon>Viridiplantae</taxon>
        <taxon>Chlorophyta</taxon>
        <taxon>core chlorophytes</taxon>
        <taxon>Trebouxiophyceae</taxon>
        <taxon>Trebouxiophyceae incertae sedis</taxon>
        <taxon>Coccomyxaceae</taxon>
        <taxon>Coccomyxa</taxon>
    </lineage>
</organism>
<keyword evidence="2" id="KW-0732">Signal</keyword>
<gene>
    <name evidence="3" type="ORF">CVIRNUC_005700</name>
</gene>
<feature type="signal peptide" evidence="2">
    <location>
        <begin position="1"/>
        <end position="24"/>
    </location>
</feature>
<name>A0AAV1I866_9CHLO</name>
<accession>A0AAV1I866</accession>
<keyword evidence="4" id="KW-1185">Reference proteome</keyword>
<feature type="region of interest" description="Disordered" evidence="1">
    <location>
        <begin position="84"/>
        <end position="108"/>
    </location>
</feature>
<protein>
    <recommendedName>
        <fullName evidence="5">Secreted protein</fullName>
    </recommendedName>
</protein>
<evidence type="ECO:0008006" key="5">
    <source>
        <dbReference type="Google" id="ProtNLM"/>
    </source>
</evidence>
<reference evidence="3 4" key="1">
    <citation type="submission" date="2023-10" db="EMBL/GenBank/DDBJ databases">
        <authorList>
            <person name="Maclean D."/>
            <person name="Macfadyen A."/>
        </authorList>
    </citation>
    <scope>NUCLEOTIDE SEQUENCE [LARGE SCALE GENOMIC DNA]</scope>
</reference>
<evidence type="ECO:0000256" key="1">
    <source>
        <dbReference type="SAM" id="MobiDB-lite"/>
    </source>
</evidence>
<comment type="caution">
    <text evidence="3">The sequence shown here is derived from an EMBL/GenBank/DDBJ whole genome shotgun (WGS) entry which is preliminary data.</text>
</comment>
<dbReference type="Proteomes" id="UP001314263">
    <property type="component" value="Unassembled WGS sequence"/>
</dbReference>
<dbReference type="AlphaFoldDB" id="A0AAV1I866"/>
<feature type="chain" id="PRO_5043538954" description="Secreted protein" evidence="2">
    <location>
        <begin position="25"/>
        <end position="108"/>
    </location>
</feature>
<dbReference type="EMBL" id="CAUYUE010000007">
    <property type="protein sequence ID" value="CAK0782463.1"/>
    <property type="molecule type" value="Genomic_DNA"/>
</dbReference>